<proteinExistence type="predicted"/>
<dbReference type="EMBL" id="JACAZI010000012">
    <property type="protein sequence ID" value="KAF7346936.1"/>
    <property type="molecule type" value="Genomic_DNA"/>
</dbReference>
<name>A0A8H6XUR7_9AGAR</name>
<evidence type="ECO:0000313" key="3">
    <source>
        <dbReference type="Proteomes" id="UP000620124"/>
    </source>
</evidence>
<protein>
    <submittedName>
        <fullName evidence="2">Uncharacterized protein</fullName>
    </submittedName>
</protein>
<feature type="compositionally biased region" description="Polar residues" evidence="1">
    <location>
        <begin position="72"/>
        <end position="85"/>
    </location>
</feature>
<sequence>MPRLDPLHGYLLNRARAFLRLAGWAPSFNVTSFIAMSSYAHWHASPRRFLRSSAHATLARLSQHQIPAPTSRRPSWSRNDDLGSSPTSTLFLQPLTAQHGSSGPNFCARECPSSTLRRRTHLNFSRSLHLFQHKACSLCSYRLRARSLVVIVHHYTSPLFGVM</sequence>
<evidence type="ECO:0000256" key="1">
    <source>
        <dbReference type="SAM" id="MobiDB-lite"/>
    </source>
</evidence>
<keyword evidence="3" id="KW-1185">Reference proteome</keyword>
<dbReference type="AlphaFoldDB" id="A0A8H6XUR7"/>
<feature type="region of interest" description="Disordered" evidence="1">
    <location>
        <begin position="62"/>
        <end position="85"/>
    </location>
</feature>
<comment type="caution">
    <text evidence="2">The sequence shown here is derived from an EMBL/GenBank/DDBJ whole genome shotgun (WGS) entry which is preliminary data.</text>
</comment>
<evidence type="ECO:0000313" key="2">
    <source>
        <dbReference type="EMBL" id="KAF7346936.1"/>
    </source>
</evidence>
<gene>
    <name evidence="2" type="ORF">MVEN_01446000</name>
</gene>
<reference evidence="2" key="1">
    <citation type="submission" date="2020-05" db="EMBL/GenBank/DDBJ databases">
        <title>Mycena genomes resolve the evolution of fungal bioluminescence.</title>
        <authorList>
            <person name="Tsai I.J."/>
        </authorList>
    </citation>
    <scope>NUCLEOTIDE SEQUENCE</scope>
    <source>
        <strain evidence="2">CCC161011</strain>
    </source>
</reference>
<accession>A0A8H6XUR7</accession>
<organism evidence="2 3">
    <name type="scientific">Mycena venus</name>
    <dbReference type="NCBI Taxonomy" id="2733690"/>
    <lineage>
        <taxon>Eukaryota</taxon>
        <taxon>Fungi</taxon>
        <taxon>Dikarya</taxon>
        <taxon>Basidiomycota</taxon>
        <taxon>Agaricomycotina</taxon>
        <taxon>Agaricomycetes</taxon>
        <taxon>Agaricomycetidae</taxon>
        <taxon>Agaricales</taxon>
        <taxon>Marasmiineae</taxon>
        <taxon>Mycenaceae</taxon>
        <taxon>Mycena</taxon>
    </lineage>
</organism>
<dbReference type="Proteomes" id="UP000620124">
    <property type="component" value="Unassembled WGS sequence"/>
</dbReference>